<dbReference type="GO" id="GO:0005886">
    <property type="term" value="C:plasma membrane"/>
    <property type="evidence" value="ECO:0007669"/>
    <property type="project" value="UniProtKB-SubCell"/>
</dbReference>
<dbReference type="InterPro" id="IPR050189">
    <property type="entry name" value="MFS_Efflux_Transporters"/>
</dbReference>
<evidence type="ECO:0000313" key="9">
    <source>
        <dbReference type="EMBL" id="KFM94244.1"/>
    </source>
</evidence>
<keyword evidence="3" id="KW-1003">Cell membrane</keyword>
<evidence type="ECO:0000256" key="2">
    <source>
        <dbReference type="ARBA" id="ARBA00022448"/>
    </source>
</evidence>
<dbReference type="RefSeq" id="WP_036619011.1">
    <property type="nucleotide sequence ID" value="NZ_BGML01000004.1"/>
</dbReference>
<evidence type="ECO:0000256" key="1">
    <source>
        <dbReference type="ARBA" id="ARBA00004651"/>
    </source>
</evidence>
<protein>
    <submittedName>
        <fullName evidence="10">MFS transporter</fullName>
    </submittedName>
    <submittedName>
        <fullName evidence="9">Major Facilitator Superfamily protein</fullName>
    </submittedName>
</protein>
<dbReference type="GO" id="GO:0022857">
    <property type="term" value="F:transmembrane transporter activity"/>
    <property type="evidence" value="ECO:0007669"/>
    <property type="project" value="InterPro"/>
</dbReference>
<comment type="subcellular location">
    <subcellularLocation>
        <location evidence="1">Cell membrane</location>
        <topology evidence="1">Multi-pass membrane protein</topology>
    </subcellularLocation>
</comment>
<dbReference type="Proteomes" id="UP000029278">
    <property type="component" value="Unassembled WGS sequence"/>
</dbReference>
<feature type="transmembrane region" description="Helical" evidence="7">
    <location>
        <begin position="253"/>
        <end position="273"/>
    </location>
</feature>
<accession>A0A090Y6Z2</accession>
<dbReference type="PATRIC" id="fig|44252.3.peg.5819"/>
<dbReference type="EMBL" id="WNZZ01000001">
    <property type="protein sequence ID" value="MUG21274.1"/>
    <property type="molecule type" value="Genomic_DNA"/>
</dbReference>
<sequence>MNTSPAIHKQATTAKEPFPVALLSLTVGSFAIGMTEFVIMGLLPNVANDLDVSISTAGQLITAYAMGVAIGAPILTLLTQRIPQKGLLCLLMLLFILGNGISVVAPNYEVLMAARILTALTHGTFFGVGAVIAASLVRPEKRAGAVSIMMAGLTISNIVGVPLGTFVGQQLGWRASFGAIALMGLIALGGILRFIPRLRQEEPSGVGRQIRALLRPKLLLFLLIAALGNTSLFAVFTYIAPLLQDITGFAEHNVTWILVIFGCGVTLGNMIGGKLADWKLMLSLLGLFLAVAVILGIFTFTVHSPALAVITIFLWGMASFGVMPGMQVRIMNLAKAAPALASTSSHAAGNFGNAMGAFIGGLVITHIGLTSLPWVGSLIVVLALVIGAVSYAQERKQGTE</sequence>
<dbReference type="CDD" id="cd17324">
    <property type="entry name" value="MFS_NepI_like"/>
    <property type="match status" value="1"/>
</dbReference>
<evidence type="ECO:0000259" key="8">
    <source>
        <dbReference type="PROSITE" id="PS50850"/>
    </source>
</evidence>
<evidence type="ECO:0000313" key="12">
    <source>
        <dbReference type="Proteomes" id="UP000442469"/>
    </source>
</evidence>
<keyword evidence="2" id="KW-0813">Transport</keyword>
<dbReference type="Gene3D" id="1.20.1250.20">
    <property type="entry name" value="MFS general substrate transporter like domains"/>
    <property type="match status" value="1"/>
</dbReference>
<gene>
    <name evidence="9" type="ORF">DJ90_4724</name>
    <name evidence="10" type="ORF">GNQ08_02350</name>
</gene>
<dbReference type="EMBL" id="JMQA01000048">
    <property type="protein sequence ID" value="KFM94244.1"/>
    <property type="molecule type" value="Genomic_DNA"/>
</dbReference>
<dbReference type="GeneID" id="77010900"/>
<evidence type="ECO:0000313" key="10">
    <source>
        <dbReference type="EMBL" id="MUG21274.1"/>
    </source>
</evidence>
<dbReference type="AlphaFoldDB" id="A0A090Y6Z2"/>
<reference evidence="10 12" key="2">
    <citation type="submission" date="2019-11" db="EMBL/GenBank/DDBJ databases">
        <title>Draft genome sequences of five Paenibacillus species of dairy origin.</title>
        <authorList>
            <person name="Olajide A.M."/>
            <person name="Chen S."/>
            <person name="Lapointe G."/>
        </authorList>
    </citation>
    <scope>NUCLEOTIDE SEQUENCE [LARGE SCALE GENOMIC DNA]</scope>
    <source>
        <strain evidence="10 12">3CT49</strain>
    </source>
</reference>
<name>A0A090Y6Z2_PAEMA</name>
<feature type="transmembrane region" description="Helical" evidence="7">
    <location>
        <begin position="144"/>
        <end position="167"/>
    </location>
</feature>
<reference evidence="9 11" key="1">
    <citation type="submission" date="2014-04" db="EMBL/GenBank/DDBJ databases">
        <authorList>
            <person name="Bishop-Lilly K.A."/>
            <person name="Broomall S.M."/>
            <person name="Chain P.S."/>
            <person name="Chertkov O."/>
            <person name="Coyne S.R."/>
            <person name="Daligault H.E."/>
            <person name="Davenport K.W."/>
            <person name="Erkkila T."/>
            <person name="Frey K.G."/>
            <person name="Gibbons H.S."/>
            <person name="Gu W."/>
            <person name="Jaissle J."/>
            <person name="Johnson S.L."/>
            <person name="Koroleva G.I."/>
            <person name="Ladner J.T."/>
            <person name="Lo C.-C."/>
            <person name="Minogue T.D."/>
            <person name="Munk C."/>
            <person name="Palacios G.F."/>
            <person name="Redden C.L."/>
            <person name="Rosenzweig C.N."/>
            <person name="Scholz M.B."/>
            <person name="Teshima H."/>
            <person name="Xu Y."/>
        </authorList>
    </citation>
    <scope>NUCLEOTIDE SEQUENCE [LARGE SCALE GENOMIC DNA]</scope>
    <source>
        <strain evidence="9 11">8244</strain>
    </source>
</reference>
<feature type="transmembrane region" description="Helical" evidence="7">
    <location>
        <begin position="60"/>
        <end position="79"/>
    </location>
</feature>
<feature type="transmembrane region" description="Helical" evidence="7">
    <location>
        <begin position="173"/>
        <end position="195"/>
    </location>
</feature>
<feature type="transmembrane region" description="Helical" evidence="7">
    <location>
        <begin position="306"/>
        <end position="326"/>
    </location>
</feature>
<keyword evidence="4 7" id="KW-0812">Transmembrane</keyword>
<feature type="transmembrane region" description="Helical" evidence="7">
    <location>
        <begin position="86"/>
        <end position="106"/>
    </location>
</feature>
<feature type="transmembrane region" description="Helical" evidence="7">
    <location>
        <begin position="20"/>
        <end position="40"/>
    </location>
</feature>
<dbReference type="Pfam" id="PF07690">
    <property type="entry name" value="MFS_1"/>
    <property type="match status" value="1"/>
</dbReference>
<dbReference type="STRING" id="44252.DJ90_4724"/>
<feature type="transmembrane region" description="Helical" evidence="7">
    <location>
        <begin position="218"/>
        <end position="241"/>
    </location>
</feature>
<dbReference type="PROSITE" id="PS50850">
    <property type="entry name" value="MFS"/>
    <property type="match status" value="1"/>
</dbReference>
<keyword evidence="5 7" id="KW-1133">Transmembrane helix</keyword>
<organism evidence="9 11">
    <name type="scientific">Paenibacillus macerans</name>
    <name type="common">Bacillus macerans</name>
    <dbReference type="NCBI Taxonomy" id="44252"/>
    <lineage>
        <taxon>Bacteria</taxon>
        <taxon>Bacillati</taxon>
        <taxon>Bacillota</taxon>
        <taxon>Bacilli</taxon>
        <taxon>Bacillales</taxon>
        <taxon>Paenibacillaceae</taxon>
        <taxon>Paenibacillus</taxon>
    </lineage>
</organism>
<dbReference type="InterPro" id="IPR020846">
    <property type="entry name" value="MFS_dom"/>
</dbReference>
<proteinExistence type="predicted"/>
<dbReference type="PANTHER" id="PTHR43124:SF8">
    <property type="entry name" value="INNER MEMBRANE TRANSPORT PROTEIN YDHP"/>
    <property type="match status" value="1"/>
</dbReference>
<feature type="transmembrane region" description="Helical" evidence="7">
    <location>
        <begin position="280"/>
        <end position="300"/>
    </location>
</feature>
<dbReference type="HOGENOM" id="CLU_001265_61_2_9"/>
<dbReference type="SUPFAM" id="SSF103473">
    <property type="entry name" value="MFS general substrate transporter"/>
    <property type="match status" value="1"/>
</dbReference>
<keyword evidence="11" id="KW-1185">Reference proteome</keyword>
<evidence type="ECO:0000256" key="3">
    <source>
        <dbReference type="ARBA" id="ARBA00022475"/>
    </source>
</evidence>
<feature type="transmembrane region" description="Helical" evidence="7">
    <location>
        <begin position="347"/>
        <end position="368"/>
    </location>
</feature>
<feature type="transmembrane region" description="Helical" evidence="7">
    <location>
        <begin position="374"/>
        <end position="392"/>
    </location>
</feature>
<evidence type="ECO:0000256" key="7">
    <source>
        <dbReference type="SAM" id="Phobius"/>
    </source>
</evidence>
<keyword evidence="6 7" id="KW-0472">Membrane</keyword>
<comment type="caution">
    <text evidence="9">The sequence shown here is derived from an EMBL/GenBank/DDBJ whole genome shotgun (WGS) entry which is preliminary data.</text>
</comment>
<dbReference type="OrthoDB" id="9788453at2"/>
<evidence type="ECO:0000256" key="5">
    <source>
        <dbReference type="ARBA" id="ARBA00022989"/>
    </source>
</evidence>
<evidence type="ECO:0000256" key="4">
    <source>
        <dbReference type="ARBA" id="ARBA00022692"/>
    </source>
</evidence>
<evidence type="ECO:0000256" key="6">
    <source>
        <dbReference type="ARBA" id="ARBA00023136"/>
    </source>
</evidence>
<dbReference type="InterPro" id="IPR036259">
    <property type="entry name" value="MFS_trans_sf"/>
</dbReference>
<feature type="transmembrane region" description="Helical" evidence="7">
    <location>
        <begin position="112"/>
        <end position="137"/>
    </location>
</feature>
<dbReference type="Proteomes" id="UP000442469">
    <property type="component" value="Unassembled WGS sequence"/>
</dbReference>
<evidence type="ECO:0000313" key="11">
    <source>
        <dbReference type="Proteomes" id="UP000029278"/>
    </source>
</evidence>
<dbReference type="InterPro" id="IPR011701">
    <property type="entry name" value="MFS"/>
</dbReference>
<feature type="domain" description="Major facilitator superfamily (MFS) profile" evidence="8">
    <location>
        <begin position="21"/>
        <end position="395"/>
    </location>
</feature>
<dbReference type="PANTHER" id="PTHR43124">
    <property type="entry name" value="PURINE EFFLUX PUMP PBUE"/>
    <property type="match status" value="1"/>
</dbReference>